<keyword evidence="3 4" id="KW-0413">Isomerase</keyword>
<reference evidence="10" key="1">
    <citation type="submission" date="2011-06" db="EMBL/GenBank/DDBJ databases">
        <authorList>
            <consortium name="US DOE Joint Genome Institute (JGI-PGF)"/>
            <person name="Lucas S."/>
            <person name="Han J."/>
            <person name="Lapidus A."/>
            <person name="Cheng J.-F."/>
            <person name="Goodwin L."/>
            <person name="Pitluck S."/>
            <person name="Peters L."/>
            <person name="Land M.L."/>
            <person name="Hauser L."/>
            <person name="Vogl K."/>
            <person name="Liu Z."/>
            <person name="Overmann J."/>
            <person name="Frigaard N.-U."/>
            <person name="Bryant D.A."/>
            <person name="Woyke T.J."/>
        </authorList>
    </citation>
    <scope>NUCLEOTIDE SEQUENCE [LARGE SCALE GENOMIC DNA]</scope>
    <source>
        <strain evidence="10">970</strain>
    </source>
</reference>
<dbReference type="Gene3D" id="3.30.70.660">
    <property type="entry name" value="Pseudouridine synthase I, catalytic domain, C-terminal subdomain"/>
    <property type="match status" value="1"/>
</dbReference>
<comment type="similarity">
    <text evidence="1 4 7">Belongs to the tRNA pseudouridine synthase TruA family.</text>
</comment>
<dbReference type="NCBIfam" id="TIGR00071">
    <property type="entry name" value="hisT_truA"/>
    <property type="match status" value="1"/>
</dbReference>
<dbReference type="Pfam" id="PF01416">
    <property type="entry name" value="PseudoU_synth_1"/>
    <property type="match status" value="2"/>
</dbReference>
<proteinExistence type="inferred from homology"/>
<evidence type="ECO:0000259" key="8">
    <source>
        <dbReference type="Pfam" id="PF01416"/>
    </source>
</evidence>
<comment type="catalytic activity">
    <reaction evidence="4 7">
        <text>uridine(38/39/40) in tRNA = pseudouridine(38/39/40) in tRNA</text>
        <dbReference type="Rhea" id="RHEA:22376"/>
        <dbReference type="Rhea" id="RHEA-COMP:10085"/>
        <dbReference type="Rhea" id="RHEA-COMP:10087"/>
        <dbReference type="ChEBI" id="CHEBI:65314"/>
        <dbReference type="ChEBI" id="CHEBI:65315"/>
        <dbReference type="EC" id="5.4.99.12"/>
    </reaction>
</comment>
<dbReference type="RefSeq" id="WP_009151678.1">
    <property type="nucleotide sequence ID" value="NZ_CP121471.1"/>
</dbReference>
<evidence type="ECO:0000256" key="4">
    <source>
        <dbReference type="HAMAP-Rule" id="MF_00171"/>
    </source>
</evidence>
<dbReference type="HOGENOM" id="CLU_014673_0_2_6"/>
<evidence type="ECO:0000256" key="1">
    <source>
        <dbReference type="ARBA" id="ARBA00009375"/>
    </source>
</evidence>
<dbReference type="CDD" id="cd02570">
    <property type="entry name" value="PseudoU_synth_EcTruA"/>
    <property type="match status" value="1"/>
</dbReference>
<dbReference type="PANTHER" id="PTHR11142:SF0">
    <property type="entry name" value="TRNA PSEUDOURIDINE SYNTHASE-LIKE 1"/>
    <property type="match status" value="1"/>
</dbReference>
<dbReference type="InterPro" id="IPR001406">
    <property type="entry name" value="PsdUridine_synth_TruA"/>
</dbReference>
<keyword evidence="10" id="KW-1185">Reference proteome</keyword>
<accession>H8Z8P4</accession>
<dbReference type="InterPro" id="IPR020094">
    <property type="entry name" value="TruA/RsuA/RluB/E/F_N"/>
</dbReference>
<comment type="function">
    <text evidence="4">Formation of pseudouridine at positions 38, 39 and 40 in the anticodon stem and loop of transfer RNAs.</text>
</comment>
<feature type="binding site" evidence="4 6">
    <location>
        <position position="117"/>
    </location>
    <ligand>
        <name>substrate</name>
    </ligand>
</feature>
<evidence type="ECO:0000313" key="9">
    <source>
        <dbReference type="EMBL" id="EIC19449.1"/>
    </source>
</evidence>
<dbReference type="EMBL" id="JH603171">
    <property type="protein sequence ID" value="EIC19449.1"/>
    <property type="molecule type" value="Genomic_DNA"/>
</dbReference>
<dbReference type="Proteomes" id="UP000002964">
    <property type="component" value="Unassembled WGS sequence"/>
</dbReference>
<dbReference type="OrthoDB" id="9811823at2"/>
<evidence type="ECO:0000256" key="3">
    <source>
        <dbReference type="ARBA" id="ARBA00023235"/>
    </source>
</evidence>
<dbReference type="STRING" id="631362.Thi970DRAFT_04971"/>
<feature type="domain" description="Pseudouridine synthase I TruA alpha/beta" evidence="8">
    <location>
        <begin position="16"/>
        <end position="110"/>
    </location>
</feature>
<evidence type="ECO:0000256" key="5">
    <source>
        <dbReference type="PIRSR" id="PIRSR001430-1"/>
    </source>
</evidence>
<dbReference type="AlphaFoldDB" id="H8Z8P4"/>
<protein>
    <recommendedName>
        <fullName evidence="4">tRNA pseudouridine synthase A</fullName>
        <ecNumber evidence="4">5.4.99.12</ecNumber>
    </recommendedName>
    <alternativeName>
        <fullName evidence="4">tRNA pseudouridine(38-40) synthase</fullName>
    </alternativeName>
    <alternativeName>
        <fullName evidence="4">tRNA pseudouridylate synthase I</fullName>
    </alternativeName>
    <alternativeName>
        <fullName evidence="4">tRNA-uridine isomerase I</fullName>
    </alternativeName>
</protein>
<evidence type="ECO:0000256" key="7">
    <source>
        <dbReference type="RuleBase" id="RU003792"/>
    </source>
</evidence>
<comment type="subunit">
    <text evidence="4">Homodimer.</text>
</comment>
<dbReference type="InterPro" id="IPR020095">
    <property type="entry name" value="PsdUridine_synth_TruA_C"/>
</dbReference>
<dbReference type="PIRSF" id="PIRSF001430">
    <property type="entry name" value="tRNA_psdUrid_synth"/>
    <property type="match status" value="1"/>
</dbReference>
<dbReference type="PANTHER" id="PTHR11142">
    <property type="entry name" value="PSEUDOURIDYLATE SYNTHASE"/>
    <property type="match status" value="1"/>
</dbReference>
<keyword evidence="2 4" id="KW-0819">tRNA processing</keyword>
<evidence type="ECO:0000256" key="6">
    <source>
        <dbReference type="PIRSR" id="PIRSR001430-2"/>
    </source>
</evidence>
<feature type="active site" description="Nucleophile" evidence="4 5">
    <location>
        <position position="59"/>
    </location>
</feature>
<evidence type="ECO:0000313" key="10">
    <source>
        <dbReference type="Proteomes" id="UP000002964"/>
    </source>
</evidence>
<evidence type="ECO:0000256" key="2">
    <source>
        <dbReference type="ARBA" id="ARBA00022694"/>
    </source>
</evidence>
<dbReference type="HAMAP" id="MF_00171">
    <property type="entry name" value="TruA"/>
    <property type="match status" value="1"/>
</dbReference>
<dbReference type="FunFam" id="3.30.70.580:FF:000001">
    <property type="entry name" value="tRNA pseudouridine synthase A"/>
    <property type="match status" value="1"/>
</dbReference>
<dbReference type="SUPFAM" id="SSF55120">
    <property type="entry name" value="Pseudouridine synthase"/>
    <property type="match status" value="1"/>
</dbReference>
<reference evidence="9 10" key="2">
    <citation type="submission" date="2011-11" db="EMBL/GenBank/DDBJ databases">
        <authorList>
            <consortium name="US DOE Joint Genome Institute"/>
            <person name="Lucas S."/>
            <person name="Han J."/>
            <person name="Lapidus A."/>
            <person name="Cheng J.-F."/>
            <person name="Goodwin L."/>
            <person name="Pitluck S."/>
            <person name="Peters L."/>
            <person name="Ovchinnikova G."/>
            <person name="Zhang X."/>
            <person name="Detter J.C."/>
            <person name="Han C."/>
            <person name="Tapia R."/>
            <person name="Land M."/>
            <person name="Hauser L."/>
            <person name="Kyrpides N."/>
            <person name="Ivanova N."/>
            <person name="Pagani I."/>
            <person name="Vogl K."/>
            <person name="Liu Z."/>
            <person name="Overmann J."/>
            <person name="Frigaard N.-U."/>
            <person name="Bryant D."/>
            <person name="Woyke T."/>
        </authorList>
    </citation>
    <scope>NUCLEOTIDE SEQUENCE [LARGE SCALE GENOMIC DNA]</scope>
    <source>
        <strain evidence="9 10">970</strain>
    </source>
</reference>
<dbReference type="GO" id="GO:0160147">
    <property type="term" value="F:tRNA pseudouridine(38-40) synthase activity"/>
    <property type="evidence" value="ECO:0007669"/>
    <property type="project" value="UniProtKB-EC"/>
</dbReference>
<dbReference type="InterPro" id="IPR020097">
    <property type="entry name" value="PsdUridine_synth_TruA_a/b_dom"/>
</dbReference>
<dbReference type="InterPro" id="IPR020103">
    <property type="entry name" value="PsdUridine_synth_cat_dom_sf"/>
</dbReference>
<organism evidence="9 10">
    <name type="scientific">Thiorhodovibrio frisius</name>
    <dbReference type="NCBI Taxonomy" id="631362"/>
    <lineage>
        <taxon>Bacteria</taxon>
        <taxon>Pseudomonadati</taxon>
        <taxon>Pseudomonadota</taxon>
        <taxon>Gammaproteobacteria</taxon>
        <taxon>Chromatiales</taxon>
        <taxon>Chromatiaceae</taxon>
        <taxon>Thiorhodovibrio</taxon>
    </lineage>
</organism>
<gene>
    <name evidence="4" type="primary">truA</name>
    <name evidence="9" type="ORF">Thi970DRAFT_04971</name>
</gene>
<feature type="domain" description="Pseudouridine synthase I TruA alpha/beta" evidence="8">
    <location>
        <begin position="152"/>
        <end position="252"/>
    </location>
</feature>
<name>H8Z8P4_9GAMM</name>
<sequence>MGDTEAQSYRIALGIEYDGSCFSGWQMQHHAPTVQQEVQAAASRVADHPVVLHCAGRTDAGVHALAQVVHFDTQASRTERSWVLGINANLPPEIAIRWARAMPADFHARFSARERHYRYLILNRPTRPALLARRAVWTHRPLDLEPMREAGRALVGTHDFSSFRALGCQAKSPVRTLYYLELSRQGDLIELAVGADGFLHHMVRNIAGVLMAIGRGDAPVEWTEQLLAERDRTRGGVTAPPQGLYLSAVDYPEHYQLPSASGASLLTLMVPTAPENALV</sequence>
<dbReference type="Gene3D" id="3.30.70.580">
    <property type="entry name" value="Pseudouridine synthase I, catalytic domain, N-terminal subdomain"/>
    <property type="match status" value="1"/>
</dbReference>
<dbReference type="EC" id="5.4.99.12" evidence="4"/>
<dbReference type="eggNOG" id="COG0101">
    <property type="taxonomic scope" value="Bacteria"/>
</dbReference>
<dbReference type="GO" id="GO:0031119">
    <property type="term" value="P:tRNA pseudouridine synthesis"/>
    <property type="evidence" value="ECO:0007669"/>
    <property type="project" value="UniProtKB-UniRule"/>
</dbReference>
<dbReference type="GO" id="GO:0003723">
    <property type="term" value="F:RNA binding"/>
    <property type="evidence" value="ECO:0007669"/>
    <property type="project" value="InterPro"/>
</dbReference>
<comment type="caution">
    <text evidence="4">Lacks conserved residue(s) required for the propagation of feature annotation.</text>
</comment>